<dbReference type="KEGG" id="pswu:SY83_13180"/>
<dbReference type="RefSeq" id="WP_068607192.1">
    <property type="nucleotide sequence ID" value="NZ_CP011388.1"/>
</dbReference>
<dbReference type="InterPro" id="IPR001173">
    <property type="entry name" value="Glyco_trans_2-like"/>
</dbReference>
<dbReference type="PANTHER" id="PTHR43179">
    <property type="entry name" value="RHAMNOSYLTRANSFERASE WBBL"/>
    <property type="match status" value="1"/>
</dbReference>
<keyword evidence="3" id="KW-0328">Glycosyltransferase</keyword>
<dbReference type="OrthoDB" id="9771846at2"/>
<dbReference type="InterPro" id="IPR029044">
    <property type="entry name" value="Nucleotide-diphossugar_trans"/>
</dbReference>
<evidence type="ECO:0000256" key="1">
    <source>
        <dbReference type="ARBA" id="ARBA00004776"/>
    </source>
</evidence>
<dbReference type="SUPFAM" id="SSF53448">
    <property type="entry name" value="Nucleotide-diphospho-sugar transferases"/>
    <property type="match status" value="1"/>
</dbReference>
<accession>A0A172TJ19</accession>
<dbReference type="Proteomes" id="UP000076927">
    <property type="component" value="Chromosome"/>
</dbReference>
<evidence type="ECO:0000313" key="7">
    <source>
        <dbReference type="Proteomes" id="UP000076927"/>
    </source>
</evidence>
<name>A0A172TJ19_9BACL</name>
<dbReference type="Gene3D" id="3.90.550.10">
    <property type="entry name" value="Spore Coat Polysaccharide Biosynthesis Protein SpsA, Chain A"/>
    <property type="match status" value="1"/>
</dbReference>
<organism evidence="6 7">
    <name type="scientific">Paenibacillus swuensis</name>
    <dbReference type="NCBI Taxonomy" id="1178515"/>
    <lineage>
        <taxon>Bacteria</taxon>
        <taxon>Bacillati</taxon>
        <taxon>Bacillota</taxon>
        <taxon>Bacilli</taxon>
        <taxon>Bacillales</taxon>
        <taxon>Paenibacillaceae</taxon>
        <taxon>Paenibacillus</taxon>
    </lineage>
</organism>
<dbReference type="PATRIC" id="fig|1178515.4.peg.2642"/>
<dbReference type="PANTHER" id="PTHR43179:SF12">
    <property type="entry name" value="GALACTOFURANOSYLTRANSFERASE GLFT2"/>
    <property type="match status" value="1"/>
</dbReference>
<comment type="similarity">
    <text evidence="2">Belongs to the glycosyltransferase 2 family.</text>
</comment>
<dbReference type="STRING" id="1178515.SY83_13180"/>
<keyword evidence="4" id="KW-0808">Transferase</keyword>
<evidence type="ECO:0000256" key="3">
    <source>
        <dbReference type="ARBA" id="ARBA00022676"/>
    </source>
</evidence>
<evidence type="ECO:0000256" key="2">
    <source>
        <dbReference type="ARBA" id="ARBA00006739"/>
    </source>
</evidence>
<evidence type="ECO:0000256" key="4">
    <source>
        <dbReference type="ARBA" id="ARBA00022679"/>
    </source>
</evidence>
<evidence type="ECO:0000259" key="5">
    <source>
        <dbReference type="Pfam" id="PF00535"/>
    </source>
</evidence>
<protein>
    <recommendedName>
        <fullName evidence="5">Glycosyltransferase 2-like domain-containing protein</fullName>
    </recommendedName>
</protein>
<evidence type="ECO:0000313" key="6">
    <source>
        <dbReference type="EMBL" id="ANE47059.1"/>
    </source>
</evidence>
<gene>
    <name evidence="6" type="ORF">SY83_13180</name>
</gene>
<reference evidence="6 7" key="1">
    <citation type="submission" date="2015-01" db="EMBL/GenBank/DDBJ databases">
        <title>Paenibacillus swuensis/DY6/whole genome sequencing.</title>
        <authorList>
            <person name="Kim M.K."/>
            <person name="Srinivasan S."/>
            <person name="Lee J.-J."/>
        </authorList>
    </citation>
    <scope>NUCLEOTIDE SEQUENCE [LARGE SCALE GENOMIC DNA]</scope>
    <source>
        <strain evidence="6 7">DY6</strain>
    </source>
</reference>
<proteinExistence type="inferred from homology"/>
<sequence length="314" mass="36400">MKLSVHIVTYNSAEDINDCLQAVFKQTYPIREIIIIDNASTDGTKEQLQKYRERCRVSINSSNVGFAQGHNQAIQLSNADYYLVLNPDVVLHPDYLYHLMKIVENNPAVGSLTGKLLSAEHPDLIDSTGLDIKASRRCFDRGQGQPEANFNEPAEVFGVSGAAALYSRAMVEDISWKGEFFDETFFAYKEDIDVAWRAQIRGWTSRYVPEATAHHERGWKPKSRNSRPLFIRKYSYINRYQMMLKNESPLYMLRGAFRILPFEIASFGYMLLKEPQVLGAWVDLVRNIPEILEKRRHLMRGRKRGWKEIYRFFT</sequence>
<dbReference type="AlphaFoldDB" id="A0A172TJ19"/>
<keyword evidence="7" id="KW-1185">Reference proteome</keyword>
<dbReference type="EMBL" id="CP011388">
    <property type="protein sequence ID" value="ANE47059.1"/>
    <property type="molecule type" value="Genomic_DNA"/>
</dbReference>
<dbReference type="Pfam" id="PF00535">
    <property type="entry name" value="Glycos_transf_2"/>
    <property type="match status" value="1"/>
</dbReference>
<comment type="pathway">
    <text evidence="1">Cell wall biogenesis; cell wall polysaccharide biosynthesis.</text>
</comment>
<dbReference type="CDD" id="cd04186">
    <property type="entry name" value="GT_2_like_c"/>
    <property type="match status" value="1"/>
</dbReference>
<dbReference type="GO" id="GO:0016757">
    <property type="term" value="F:glycosyltransferase activity"/>
    <property type="evidence" value="ECO:0007669"/>
    <property type="project" value="UniProtKB-KW"/>
</dbReference>
<feature type="domain" description="Glycosyltransferase 2-like" evidence="5">
    <location>
        <begin position="4"/>
        <end position="174"/>
    </location>
</feature>